<dbReference type="EMBL" id="JBHPBY010000052">
    <property type="protein sequence ID" value="MFC1849674.1"/>
    <property type="molecule type" value="Genomic_DNA"/>
</dbReference>
<accession>A0ABV6YU13</accession>
<dbReference type="SUPFAM" id="SSF51735">
    <property type="entry name" value="NAD(P)-binding Rossmann-fold domains"/>
    <property type="match status" value="1"/>
</dbReference>
<dbReference type="Pfam" id="PF01370">
    <property type="entry name" value="Epimerase"/>
    <property type="match status" value="1"/>
</dbReference>
<dbReference type="Proteomes" id="UP001594351">
    <property type="component" value="Unassembled WGS sequence"/>
</dbReference>
<reference evidence="2 3" key="1">
    <citation type="submission" date="2024-09" db="EMBL/GenBank/DDBJ databases">
        <title>Laminarin stimulates single cell rates of sulfate reduction while oxygen inhibits transcriptomic activity in coastal marine sediment.</title>
        <authorList>
            <person name="Lindsay M."/>
            <person name="Orcutt B."/>
            <person name="Emerson D."/>
            <person name="Stepanauskas R."/>
            <person name="D'Angelo T."/>
        </authorList>
    </citation>
    <scope>NUCLEOTIDE SEQUENCE [LARGE SCALE GENOMIC DNA]</scope>
    <source>
        <strain evidence="2">SAG AM-311-K15</strain>
    </source>
</reference>
<evidence type="ECO:0000313" key="2">
    <source>
        <dbReference type="EMBL" id="MFC1849674.1"/>
    </source>
</evidence>
<sequence>MLVTGASGFIGSHVAEYLFEQGEQVKILVRQDKRIGFQGEEKIEKKVGDLRFKDSVLNALHGVDTVYHLAAELRMGMVTKNELHQINAQGARTIIEACQEKKVQKLIFCSSVGVLGDTFDVVADETVSPSPDDDYERSKYEGEKAALDAASDDLEVVIVRPAWVYGPRDRRTLKLFKLINSGKMFMIGQGLNKLHPVFIGDLVRGIVATGRGAVPTGSIFHLAGPQIITVRELLNLAAQLLGKRIIPLHFPLSLARMIAAVLEPLFKKVGKEAPLTRGKLGFFIKNRMYSIEKAKKELAYNPEIYLEDGLRQTFNWYKKQNIL</sequence>
<gene>
    <name evidence="2" type="ORF">ACFL27_05635</name>
</gene>
<organism evidence="2 3">
    <name type="scientific">candidate division CSSED10-310 bacterium</name>
    <dbReference type="NCBI Taxonomy" id="2855610"/>
    <lineage>
        <taxon>Bacteria</taxon>
        <taxon>Bacteria division CSSED10-310</taxon>
    </lineage>
</organism>
<dbReference type="PANTHER" id="PTHR43245">
    <property type="entry name" value="BIFUNCTIONAL POLYMYXIN RESISTANCE PROTEIN ARNA"/>
    <property type="match status" value="1"/>
</dbReference>
<protein>
    <submittedName>
        <fullName evidence="2">NAD-dependent epimerase/dehydratase family protein</fullName>
    </submittedName>
</protein>
<dbReference type="InterPro" id="IPR036291">
    <property type="entry name" value="NAD(P)-bd_dom_sf"/>
</dbReference>
<dbReference type="InterPro" id="IPR050177">
    <property type="entry name" value="Lipid_A_modif_metabolic_enz"/>
</dbReference>
<feature type="domain" description="NAD-dependent epimerase/dehydratase" evidence="1">
    <location>
        <begin position="1"/>
        <end position="209"/>
    </location>
</feature>
<evidence type="ECO:0000259" key="1">
    <source>
        <dbReference type="Pfam" id="PF01370"/>
    </source>
</evidence>
<keyword evidence="3" id="KW-1185">Reference proteome</keyword>
<dbReference type="Gene3D" id="3.40.50.720">
    <property type="entry name" value="NAD(P)-binding Rossmann-like Domain"/>
    <property type="match status" value="1"/>
</dbReference>
<dbReference type="InterPro" id="IPR001509">
    <property type="entry name" value="Epimerase_deHydtase"/>
</dbReference>
<evidence type="ECO:0000313" key="3">
    <source>
        <dbReference type="Proteomes" id="UP001594351"/>
    </source>
</evidence>
<name>A0ABV6YU13_UNCC1</name>
<proteinExistence type="predicted"/>
<comment type="caution">
    <text evidence="2">The sequence shown here is derived from an EMBL/GenBank/DDBJ whole genome shotgun (WGS) entry which is preliminary data.</text>
</comment>